<dbReference type="EMBL" id="BMYD01000004">
    <property type="protein sequence ID" value="GHA86038.1"/>
    <property type="molecule type" value="Genomic_DNA"/>
</dbReference>
<feature type="transmembrane region" description="Helical" evidence="2">
    <location>
        <begin position="495"/>
        <end position="520"/>
    </location>
</feature>
<feature type="transmembrane region" description="Helical" evidence="2">
    <location>
        <begin position="179"/>
        <end position="196"/>
    </location>
</feature>
<feature type="transmembrane region" description="Helical" evidence="2">
    <location>
        <begin position="42"/>
        <end position="64"/>
    </location>
</feature>
<reference evidence="3" key="2">
    <citation type="submission" date="2020-09" db="EMBL/GenBank/DDBJ databases">
        <authorList>
            <person name="Sun Q."/>
            <person name="Kim S."/>
        </authorList>
    </citation>
    <scope>NUCLEOTIDE SEQUENCE</scope>
    <source>
        <strain evidence="3">KCTC 23077</strain>
    </source>
</reference>
<feature type="transmembrane region" description="Helical" evidence="2">
    <location>
        <begin position="368"/>
        <end position="386"/>
    </location>
</feature>
<feature type="transmembrane region" description="Helical" evidence="2">
    <location>
        <begin position="278"/>
        <end position="298"/>
    </location>
</feature>
<feature type="transmembrane region" description="Helical" evidence="2">
    <location>
        <begin position="406"/>
        <end position="427"/>
    </location>
</feature>
<keyword evidence="4" id="KW-1185">Reference proteome</keyword>
<feature type="transmembrane region" description="Helical" evidence="2">
    <location>
        <begin position="227"/>
        <end position="245"/>
    </location>
</feature>
<evidence type="ECO:0000256" key="1">
    <source>
        <dbReference type="SAM" id="MobiDB-lite"/>
    </source>
</evidence>
<keyword evidence="2" id="KW-0812">Transmembrane</keyword>
<evidence type="ECO:0000313" key="3">
    <source>
        <dbReference type="EMBL" id="GHA86038.1"/>
    </source>
</evidence>
<feature type="transmembrane region" description="Helical" evidence="2">
    <location>
        <begin position="128"/>
        <end position="149"/>
    </location>
</feature>
<feature type="transmembrane region" description="Helical" evidence="2">
    <location>
        <begin position="434"/>
        <end position="452"/>
    </location>
</feature>
<evidence type="ECO:0000313" key="4">
    <source>
        <dbReference type="Proteomes" id="UP000646426"/>
    </source>
</evidence>
<accession>A0A918T2Z0</accession>
<gene>
    <name evidence="3" type="ORF">GCM10007067_25110</name>
</gene>
<feature type="transmembrane region" description="Helical" evidence="2">
    <location>
        <begin position="464"/>
        <end position="483"/>
    </location>
</feature>
<dbReference type="Pfam" id="PF03806">
    <property type="entry name" value="ABG_transport"/>
    <property type="match status" value="1"/>
</dbReference>
<proteinExistence type="predicted"/>
<evidence type="ECO:0000256" key="2">
    <source>
        <dbReference type="SAM" id="Phobius"/>
    </source>
</evidence>
<organism evidence="3 4">
    <name type="scientific">Cognatilysobacter bugurensis</name>
    <dbReference type="NCBI Taxonomy" id="543356"/>
    <lineage>
        <taxon>Bacteria</taxon>
        <taxon>Pseudomonadati</taxon>
        <taxon>Pseudomonadota</taxon>
        <taxon>Gammaproteobacteria</taxon>
        <taxon>Lysobacterales</taxon>
        <taxon>Lysobacteraceae</taxon>
        <taxon>Cognatilysobacter</taxon>
    </lineage>
</organism>
<dbReference type="GO" id="GO:0015558">
    <property type="term" value="F:secondary active p-aminobenzoyl-glutamate transmembrane transporter activity"/>
    <property type="evidence" value="ECO:0007669"/>
    <property type="project" value="InterPro"/>
</dbReference>
<comment type="caution">
    <text evidence="3">The sequence shown here is derived from an EMBL/GenBank/DDBJ whole genome shotgun (WGS) entry which is preliminary data.</text>
</comment>
<name>A0A918T2Z0_9GAMM</name>
<feature type="transmembrane region" description="Helical" evidence="2">
    <location>
        <begin position="100"/>
        <end position="116"/>
    </location>
</feature>
<dbReference type="Proteomes" id="UP000646426">
    <property type="component" value="Unassembled WGS sequence"/>
</dbReference>
<reference evidence="3" key="1">
    <citation type="journal article" date="2014" name="Int. J. Syst. Evol. Microbiol.">
        <title>Complete genome sequence of Corynebacterium casei LMG S-19264T (=DSM 44701T), isolated from a smear-ripened cheese.</title>
        <authorList>
            <consortium name="US DOE Joint Genome Institute (JGI-PGF)"/>
            <person name="Walter F."/>
            <person name="Albersmeier A."/>
            <person name="Kalinowski J."/>
            <person name="Ruckert C."/>
        </authorList>
    </citation>
    <scope>NUCLEOTIDE SEQUENCE</scope>
    <source>
        <strain evidence="3">KCTC 23077</strain>
    </source>
</reference>
<dbReference type="PANTHER" id="PTHR30282">
    <property type="entry name" value="P-AMINOBENZOYL GLUTAMATE TRANSPORTER"/>
    <property type="match status" value="1"/>
</dbReference>
<dbReference type="InterPro" id="IPR004697">
    <property type="entry name" value="AbgT"/>
</dbReference>
<feature type="transmembrane region" description="Helical" evidence="2">
    <location>
        <begin position="155"/>
        <end position="172"/>
    </location>
</feature>
<keyword evidence="2" id="KW-0472">Membrane</keyword>
<dbReference type="GO" id="GO:1902604">
    <property type="term" value="P:p-aminobenzoyl-glutamate transmembrane transport"/>
    <property type="evidence" value="ECO:0007669"/>
    <property type="project" value="InterPro"/>
</dbReference>
<protein>
    <submittedName>
        <fullName evidence="3">Aminobenzoyl-glutamate transporter</fullName>
    </submittedName>
</protein>
<feature type="transmembrane region" description="Helical" evidence="2">
    <location>
        <begin position="325"/>
        <end position="347"/>
    </location>
</feature>
<sequence>MIASGSRRVSQPNPSPSPAPRGAINRFLDGVERVGNRLPDPAVLFLMLMLVVWAVSALLSTMTFGEIDPRSGEPIAIKNLLAGTSFTGFLATMVNTFVTFAPLGVVLVAMLGLGVAEHTGFINAGLRAILAVTSRMLLTPVLIGVGILSHVAVDAGYVLVIPLGAVIFYAAGRHPLAGIAAAFAGVSGGFSATMFLPSSLDPLLAAITQEAGRIIEPTLVISPLNNYFFTTASAVLVILVGWFLTDRVIEPRLKGTAVDADTSQLPAMEPLAPAERRALWVAVAVMIAGAVLLVLTALPADSAWRAPADAPADAAGQLVVAQAPLMQSIVALIFLFFLLPGVVYGYLAGTVKTHRDVIAGMAKAMSGMGYYIVMAFFAAQFIYAFAQSNLGALLAIKGANWLQAMGFPTALTLVGIVLLTGLVNLVVGSASAKWALIGAIMVPMLMQLGISPDLTQAAYRVGDSSTNIITPLMPYFPLIVVFCQKYVKSAGIGTLLALMLPFSIALLVLWTAFLLLFWALGIPLGIGASYTYPTGL</sequence>
<feature type="region of interest" description="Disordered" evidence="1">
    <location>
        <begin position="1"/>
        <end position="22"/>
    </location>
</feature>
<dbReference type="PANTHER" id="PTHR30282:SF1">
    <property type="entry name" value="ABGT FAMILY TRANSPORTER"/>
    <property type="match status" value="1"/>
</dbReference>
<keyword evidence="2" id="KW-1133">Transmembrane helix</keyword>
<dbReference type="AlphaFoldDB" id="A0A918T2Z0"/>